<dbReference type="Pfam" id="PF01853">
    <property type="entry name" value="MOZ_SAS"/>
    <property type="match status" value="1"/>
</dbReference>
<name>A0ABR1M8L8_9PEZI</name>
<feature type="compositionally biased region" description="Acidic residues" evidence="15">
    <location>
        <begin position="114"/>
        <end position="126"/>
    </location>
</feature>
<dbReference type="Proteomes" id="UP001360953">
    <property type="component" value="Unassembled WGS sequence"/>
</dbReference>
<comment type="similarity">
    <text evidence="2 13">Belongs to the MYST (SAS/MOZ) family.</text>
</comment>
<evidence type="ECO:0000256" key="15">
    <source>
        <dbReference type="SAM" id="MobiDB-lite"/>
    </source>
</evidence>
<feature type="region of interest" description="Disordered" evidence="15">
    <location>
        <begin position="435"/>
        <end position="459"/>
    </location>
</feature>
<feature type="region of interest" description="Disordered" evidence="15">
    <location>
        <begin position="1"/>
        <end position="145"/>
    </location>
</feature>
<feature type="compositionally biased region" description="Basic residues" evidence="15">
    <location>
        <begin position="334"/>
        <end position="344"/>
    </location>
</feature>
<dbReference type="Pfam" id="PF16866">
    <property type="entry name" value="PHD_4"/>
    <property type="match status" value="1"/>
</dbReference>
<evidence type="ECO:0000259" key="17">
    <source>
        <dbReference type="PROSITE" id="PS51726"/>
    </source>
</evidence>
<dbReference type="InterPro" id="IPR050603">
    <property type="entry name" value="MYST_HAT"/>
</dbReference>
<dbReference type="InterPro" id="IPR040706">
    <property type="entry name" value="Zf-MYST"/>
</dbReference>
<reference evidence="18 19" key="1">
    <citation type="submission" date="2024-04" db="EMBL/GenBank/DDBJ databases">
        <title>Phyllosticta paracitricarpa is synonymous to the EU quarantine fungus P. citricarpa based on phylogenomic analyses.</title>
        <authorList>
            <consortium name="Lawrence Berkeley National Laboratory"/>
            <person name="Van ingen-buijs V.A."/>
            <person name="Van westerhoven A.C."/>
            <person name="Haridas S."/>
            <person name="Skiadas P."/>
            <person name="Martin F."/>
            <person name="Groenewald J.Z."/>
            <person name="Crous P.W."/>
            <person name="Seidl M.F."/>
        </authorList>
    </citation>
    <scope>NUCLEOTIDE SEQUENCE [LARGE SCALE GENOMIC DNA]</scope>
    <source>
        <strain evidence="18 19">CPC 17464</strain>
    </source>
</reference>
<dbReference type="InterPro" id="IPR036388">
    <property type="entry name" value="WH-like_DNA-bd_sf"/>
</dbReference>
<sequence length="1111" mass="121812">MAAEPSRLLGPGPGNNAADDDSDVDAEHEEDVDMIQPAPLAGQDLSNVEEQGMDIDAEGEDEDAEGEEVDDEDAGEPVGAVKIQAGHELDVGENDEDAEIDSSSEDAKSSGSEADPESESESDAGNDWEGQSDTAEEADAEILDPNRCVFCGQDEEHDPSEEFEEYLSCAVCGDNSHRQCARDANSLKTDDDAENWRCNSCMENGLQADEEETPKAAPRRRSSAPKLTRDLLPTSRGTTKPDSHSVFNTLIHPDDPMDGSRALRKRKADSEEQALPLRSTRKRRRSSQTQTASEGGDDDEGSSVAAAAVNSQRAMTTDGETRDSEEEGSQAVRTSRRTRPRRSTSQKVDRPGALIMKSTKNSLVIAFTNLDTTKLRDVLSSTLKQKKRRARDRARRAERAAAAAVEEPEVSHYPALHNNFHQFFGFPDRDADDTKSKPYGGILSEAEADTSKTFPQAADRKRFEEARLKAEDDWKKKTATGSGHDHSRTPKVSGPPSKIKCINFGGYEIDTWHAAPYPEEYSRNKVLYICEFCLKYMNSDYVAWRHKLKCPAKHPPGDEIYRDGRFSFFEVDGRKNPVYCQNLCLLAKLFLGSKTLYYDVEPFLFYVMAETDEYGCHFVGYFSKEKRPSSLNNVSCILVLPIHQRKGFGHMLIEFSYLLTRVEKKTGSPEKPLSDMGLVSYRSYWRLILCYNLINQKGPISITQLSERTGMTPDDIVSALEGLRALVRDPVTKQYALRLDYDYFKFYIEKFEAKKYPQIKPDCLVWTPYVMGRNNLAHYDEGPPLHTVAQRDGDGEEKVAPEEGVQQEIAKESSSQPPQTNGHPPEEKEDTEEVPTKQEDEGEPSTQVTAPEPRSPSAQHRPTTPLRRRSSAATAATAATSNAAEPTATSNKSNPSTPKTNGFHHASQSQPAPSVTASTPAPAPNATTSAIPPTRFEVFPPIPGAAARKRGRPFSSSSATARRTGTPARTSTRSSAAQPETPLAGHGTRSSGRPAPPTTVRRTRSKLGEMELLNGLGEEANTRGKNESDDEESDDDEEDDDDMEDAASSAALSRGRRGSGRGKGKGVGKGIGKGKGKGKGKSIVEVVDELDEDAEGEDVDIDAVGEDDPDA</sequence>
<feature type="region of interest" description="Disordered" evidence="15">
    <location>
        <begin position="779"/>
        <end position="1111"/>
    </location>
</feature>
<dbReference type="PANTHER" id="PTHR10615:SF161">
    <property type="entry name" value="HISTONE ACETYLTRANSFERASE KAT7"/>
    <property type="match status" value="1"/>
</dbReference>
<keyword evidence="8" id="KW-0156">Chromatin regulator</keyword>
<evidence type="ECO:0000313" key="18">
    <source>
        <dbReference type="EMBL" id="KAK7544222.1"/>
    </source>
</evidence>
<dbReference type="Gene3D" id="3.40.630.30">
    <property type="match status" value="1"/>
</dbReference>
<dbReference type="GeneID" id="92031536"/>
<dbReference type="Gene3D" id="1.10.10.10">
    <property type="entry name" value="Winged helix-like DNA-binding domain superfamily/Winged helix DNA-binding domain"/>
    <property type="match status" value="1"/>
</dbReference>
<evidence type="ECO:0000256" key="12">
    <source>
        <dbReference type="PROSITE-ProRule" id="PRU00146"/>
    </source>
</evidence>
<dbReference type="InterPro" id="IPR011011">
    <property type="entry name" value="Znf_FYVE_PHD"/>
</dbReference>
<gene>
    <name evidence="18" type="ORF">J3D65DRAFT_608865</name>
</gene>
<feature type="domain" description="MYST-type HAT" evidence="17">
    <location>
        <begin position="494"/>
        <end position="768"/>
    </location>
</feature>
<keyword evidence="14" id="KW-0175">Coiled coil</keyword>
<feature type="compositionally biased region" description="Basic residues" evidence="15">
    <location>
        <begin position="1054"/>
        <end position="1080"/>
    </location>
</feature>
<feature type="compositionally biased region" description="Low complexity" evidence="15">
    <location>
        <begin position="871"/>
        <end position="890"/>
    </location>
</feature>
<keyword evidence="5" id="KW-0479">Metal-binding</keyword>
<evidence type="ECO:0000256" key="1">
    <source>
        <dbReference type="ARBA" id="ARBA00004123"/>
    </source>
</evidence>
<proteinExistence type="inferred from homology"/>
<keyword evidence="7" id="KW-0862">Zinc</keyword>
<keyword evidence="9" id="KW-0007">Acetylation</keyword>
<feature type="compositionally biased region" description="Acidic residues" evidence="15">
    <location>
        <begin position="1086"/>
        <end position="1111"/>
    </location>
</feature>
<comment type="function">
    <text evidence="11">Catalytic component of the NuA4 histone acetyltransferase (HAT) complex which is involved in epigenetic transcriptional activation of selected genes principally by acetylation of nucleosomal histones H4, H3, H2B, H2A and H2A variant H2A.Z. Acetylates histone H4 to form H4K5ac, H4K8ac, H4K12ac and H4K16ac, histone H3 to form H3K14ac, and histone H2A to form H2AK4ac and H2AK7ac. The NuA4 complex is involved in the DNA damage response and is required for chromosome segregation. The NuA4 complex plays a direct role in repair of DNA double-strand breaks (DSBs) through homologous recombination. Recruitment to promoters depends on H3K4me. Also acetylates non-histone proteins. In addition to protein acetyltransferase, can use different acyl-CoA substrates, such as 2-hydroxyisobutanoyl-CoA (2-hydroxyisobutyryl-CoA) or (2E)-butenoyl-CoA (crotonyl-CoA), and is able to mediate protein 2-hydroxyisobutyrylation and crotonylation, respectively.</text>
</comment>
<organism evidence="18 19">
    <name type="scientific">Phyllosticta citribraziliensis</name>
    <dbReference type="NCBI Taxonomy" id="989973"/>
    <lineage>
        <taxon>Eukaryota</taxon>
        <taxon>Fungi</taxon>
        <taxon>Dikarya</taxon>
        <taxon>Ascomycota</taxon>
        <taxon>Pezizomycotina</taxon>
        <taxon>Dothideomycetes</taxon>
        <taxon>Dothideomycetes incertae sedis</taxon>
        <taxon>Botryosphaeriales</taxon>
        <taxon>Phyllostictaceae</taxon>
        <taxon>Phyllosticta</taxon>
    </lineage>
</organism>
<keyword evidence="10 13" id="KW-0539">Nucleus</keyword>
<evidence type="ECO:0000256" key="8">
    <source>
        <dbReference type="ARBA" id="ARBA00022853"/>
    </source>
</evidence>
<feature type="region of interest" description="Disordered" evidence="15">
    <location>
        <begin position="473"/>
        <end position="494"/>
    </location>
</feature>
<evidence type="ECO:0000256" key="6">
    <source>
        <dbReference type="ARBA" id="ARBA00022771"/>
    </source>
</evidence>
<evidence type="ECO:0000256" key="5">
    <source>
        <dbReference type="ARBA" id="ARBA00022723"/>
    </source>
</evidence>
<dbReference type="InterPro" id="IPR001965">
    <property type="entry name" value="Znf_PHD"/>
</dbReference>
<feature type="compositionally biased region" description="Acidic residues" evidence="15">
    <location>
        <begin position="1028"/>
        <end position="1045"/>
    </location>
</feature>
<dbReference type="SUPFAM" id="SSF55729">
    <property type="entry name" value="Acyl-CoA N-acyltransferases (Nat)"/>
    <property type="match status" value="1"/>
</dbReference>
<evidence type="ECO:0000256" key="11">
    <source>
        <dbReference type="ARBA" id="ARBA00045805"/>
    </source>
</evidence>
<feature type="region of interest" description="Disordered" evidence="15">
    <location>
        <begin position="204"/>
        <end position="351"/>
    </location>
</feature>
<feature type="coiled-coil region" evidence="14">
    <location>
        <begin position="380"/>
        <end position="407"/>
    </location>
</feature>
<feature type="compositionally biased region" description="Basic and acidic residues" evidence="15">
    <location>
        <begin position="779"/>
        <end position="801"/>
    </location>
</feature>
<dbReference type="RefSeq" id="XP_066659457.1">
    <property type="nucleotide sequence ID" value="XM_066798630.1"/>
</dbReference>
<dbReference type="Gene3D" id="3.30.60.60">
    <property type="entry name" value="N-acetyl transferase-like"/>
    <property type="match status" value="1"/>
</dbReference>
<feature type="compositionally biased region" description="Polar residues" evidence="15">
    <location>
        <begin position="812"/>
        <end position="822"/>
    </location>
</feature>
<evidence type="ECO:0000256" key="7">
    <source>
        <dbReference type="ARBA" id="ARBA00022833"/>
    </source>
</evidence>
<dbReference type="InterPro" id="IPR019787">
    <property type="entry name" value="Znf_PHD-finger"/>
</dbReference>
<dbReference type="Gene3D" id="3.30.40.10">
    <property type="entry name" value="Zinc/RING finger domain, C3HC4 (zinc finger)"/>
    <property type="match status" value="1"/>
</dbReference>
<dbReference type="EMBL" id="JBBPEH010000001">
    <property type="protein sequence ID" value="KAK7544222.1"/>
    <property type="molecule type" value="Genomic_DNA"/>
</dbReference>
<dbReference type="PROSITE" id="PS50016">
    <property type="entry name" value="ZF_PHD_2"/>
    <property type="match status" value="1"/>
</dbReference>
<feature type="domain" description="PHD-type" evidence="16">
    <location>
        <begin position="145"/>
        <end position="204"/>
    </location>
</feature>
<dbReference type="InterPro" id="IPR016181">
    <property type="entry name" value="Acyl_CoA_acyltransferase"/>
</dbReference>
<feature type="compositionally biased region" description="Low complexity" evidence="15">
    <location>
        <begin position="953"/>
        <end position="977"/>
    </location>
</feature>
<keyword evidence="4" id="KW-0808">Transferase</keyword>
<dbReference type="SMART" id="SM00249">
    <property type="entry name" value="PHD"/>
    <property type="match status" value="1"/>
</dbReference>
<dbReference type="SUPFAM" id="SSF57903">
    <property type="entry name" value="FYVE/PHD zinc finger"/>
    <property type="match status" value="1"/>
</dbReference>
<keyword evidence="19" id="KW-1185">Reference proteome</keyword>
<dbReference type="InterPro" id="IPR002717">
    <property type="entry name" value="HAT_MYST-type"/>
</dbReference>
<evidence type="ECO:0000256" key="10">
    <source>
        <dbReference type="ARBA" id="ARBA00023242"/>
    </source>
</evidence>
<accession>A0ABR1M8L8</accession>
<dbReference type="EC" id="2.3.1.48" evidence="3 13"/>
<comment type="subcellular location">
    <subcellularLocation>
        <location evidence="1 13">Nucleus</location>
    </subcellularLocation>
</comment>
<dbReference type="InterPro" id="IPR013083">
    <property type="entry name" value="Znf_RING/FYVE/PHD"/>
</dbReference>
<evidence type="ECO:0000259" key="16">
    <source>
        <dbReference type="PROSITE" id="PS50016"/>
    </source>
</evidence>
<feature type="compositionally biased region" description="Low complexity" evidence="15">
    <location>
        <begin position="1010"/>
        <end position="1019"/>
    </location>
</feature>
<evidence type="ECO:0000256" key="4">
    <source>
        <dbReference type="ARBA" id="ARBA00022679"/>
    </source>
</evidence>
<evidence type="ECO:0000256" key="2">
    <source>
        <dbReference type="ARBA" id="ARBA00010107"/>
    </source>
</evidence>
<comment type="caution">
    <text evidence="18">The sequence shown here is derived from an EMBL/GenBank/DDBJ whole genome shotgun (WGS) entry which is preliminary data.</text>
</comment>
<feature type="compositionally biased region" description="Acidic residues" evidence="15">
    <location>
        <begin position="51"/>
        <end position="75"/>
    </location>
</feature>
<evidence type="ECO:0000313" key="19">
    <source>
        <dbReference type="Proteomes" id="UP001360953"/>
    </source>
</evidence>
<keyword evidence="6 12" id="KW-0863">Zinc-finger</keyword>
<evidence type="ECO:0000256" key="14">
    <source>
        <dbReference type="SAM" id="Coils"/>
    </source>
</evidence>
<dbReference type="PANTHER" id="PTHR10615">
    <property type="entry name" value="HISTONE ACETYLTRANSFERASE"/>
    <property type="match status" value="1"/>
</dbReference>
<dbReference type="PROSITE" id="PS51726">
    <property type="entry name" value="MYST_HAT"/>
    <property type="match status" value="1"/>
</dbReference>
<dbReference type="Pfam" id="PF17772">
    <property type="entry name" value="zf-MYST"/>
    <property type="match status" value="1"/>
</dbReference>
<evidence type="ECO:0000256" key="13">
    <source>
        <dbReference type="RuleBase" id="RU361211"/>
    </source>
</evidence>
<protein>
    <recommendedName>
        <fullName evidence="3 13">Histone acetyltransferase</fullName>
        <ecNumber evidence="3 13">2.3.1.48</ecNumber>
    </recommendedName>
</protein>
<feature type="compositionally biased region" description="Low complexity" evidence="15">
    <location>
        <begin position="911"/>
        <end position="934"/>
    </location>
</feature>
<feature type="compositionally biased region" description="Polar residues" evidence="15">
    <location>
        <begin position="891"/>
        <end position="910"/>
    </location>
</feature>
<comment type="catalytic activity">
    <reaction evidence="13">
        <text>L-lysyl-[protein] + acetyl-CoA = N(6)-acetyl-L-lysyl-[protein] + CoA + H(+)</text>
        <dbReference type="Rhea" id="RHEA:45948"/>
        <dbReference type="Rhea" id="RHEA-COMP:9752"/>
        <dbReference type="Rhea" id="RHEA-COMP:10731"/>
        <dbReference type="ChEBI" id="CHEBI:15378"/>
        <dbReference type="ChEBI" id="CHEBI:29969"/>
        <dbReference type="ChEBI" id="CHEBI:57287"/>
        <dbReference type="ChEBI" id="CHEBI:57288"/>
        <dbReference type="ChEBI" id="CHEBI:61930"/>
        <dbReference type="EC" id="2.3.1.48"/>
    </reaction>
</comment>
<feature type="compositionally biased region" description="Acidic residues" evidence="15">
    <location>
        <begin position="18"/>
        <end position="33"/>
    </location>
</feature>
<evidence type="ECO:0000256" key="9">
    <source>
        <dbReference type="ARBA" id="ARBA00022990"/>
    </source>
</evidence>
<evidence type="ECO:0000256" key="3">
    <source>
        <dbReference type="ARBA" id="ARBA00013184"/>
    </source>
</evidence>
<feature type="compositionally biased region" description="Acidic residues" evidence="15">
    <location>
        <begin position="91"/>
        <end position="104"/>
    </location>
</feature>
<feature type="compositionally biased region" description="Polar residues" evidence="15">
    <location>
        <begin position="235"/>
        <end position="248"/>
    </location>
</feature>